<accession>A0A0P7B867</accession>
<protein>
    <recommendedName>
        <fullName evidence="3">F-box domain-containing protein</fullName>
    </recommendedName>
</protein>
<evidence type="ECO:0000313" key="2">
    <source>
        <dbReference type="Proteomes" id="UP000050424"/>
    </source>
</evidence>
<name>A0A0P7B867_9HYPO</name>
<dbReference type="Proteomes" id="UP000050424">
    <property type="component" value="Unassembled WGS sequence"/>
</dbReference>
<reference evidence="1 2" key="1">
    <citation type="submission" date="2015-09" db="EMBL/GenBank/DDBJ databases">
        <title>Draft genome of a European isolate of the apple canker pathogen Neonectria ditissima.</title>
        <authorList>
            <person name="Gomez-Cortecero A."/>
            <person name="Harrison R.J."/>
            <person name="Armitage A.D."/>
        </authorList>
    </citation>
    <scope>NUCLEOTIDE SEQUENCE [LARGE SCALE GENOMIC DNA]</scope>
    <source>
        <strain evidence="1 2">R09/05</strain>
    </source>
</reference>
<comment type="caution">
    <text evidence="1">The sequence shown here is derived from an EMBL/GenBank/DDBJ whole genome shotgun (WGS) entry which is preliminary data.</text>
</comment>
<gene>
    <name evidence="1" type="ORF">AK830_g9995</name>
</gene>
<dbReference type="STRING" id="78410.A0A0P7B867"/>
<dbReference type="AlphaFoldDB" id="A0A0P7B867"/>
<organism evidence="1 2">
    <name type="scientific">Neonectria ditissima</name>
    <dbReference type="NCBI Taxonomy" id="78410"/>
    <lineage>
        <taxon>Eukaryota</taxon>
        <taxon>Fungi</taxon>
        <taxon>Dikarya</taxon>
        <taxon>Ascomycota</taxon>
        <taxon>Pezizomycotina</taxon>
        <taxon>Sordariomycetes</taxon>
        <taxon>Hypocreomycetidae</taxon>
        <taxon>Hypocreales</taxon>
        <taxon>Nectriaceae</taxon>
        <taxon>Neonectria</taxon>
    </lineage>
</organism>
<dbReference type="OrthoDB" id="4757858at2759"/>
<dbReference type="EMBL" id="LKCW01000198">
    <property type="protein sequence ID" value="KPM36583.1"/>
    <property type="molecule type" value="Genomic_DNA"/>
</dbReference>
<keyword evidence="2" id="KW-1185">Reference proteome</keyword>
<sequence>MPGLLGLPKELLADICSRLCPHCFQPVGFSCHLDKLKPLRRALLLNLMLSCKTMRDVARPFLYHSVAAQGLDTVSLLRTLAQTPELGFNIKEITTETSNPPRGQKLKLDDHSLKFLQGLIKRFSPGARRQSVIVFPRWHCEIKHAFPAILESVQFSLLACLTPNLESMEVSLHRDNELSFLPLGRLHRLEQLTLITQKGELSTSLSSANKIIREAPSLHTINGDGVHLERRLPIHRNVRTLCLKSSYFSRLDFKSIMRTFPKLESFTYNTGPVMDVFIKATPFQVGEALMIRRDTLRHFCGILAYSGFYDTLEAYDSMASLRRMKLESLTIDIESIIPPNSDLQFEYGTLFLDFLPRTIQEFCLYGVLASVYPDLLKLAVEAPTRFPNLHKVDFLRSYLQSEWTVLLEAGFNKANITCSFQQPSFIEKAVDGASR</sequence>
<proteinExistence type="predicted"/>
<evidence type="ECO:0008006" key="3">
    <source>
        <dbReference type="Google" id="ProtNLM"/>
    </source>
</evidence>
<evidence type="ECO:0000313" key="1">
    <source>
        <dbReference type="EMBL" id="KPM36583.1"/>
    </source>
</evidence>